<dbReference type="InterPro" id="IPR000653">
    <property type="entry name" value="DegT/StrS_aminotransferase"/>
</dbReference>
<gene>
    <name evidence="6" type="ORF">HY768_03975</name>
</gene>
<evidence type="ECO:0000256" key="4">
    <source>
        <dbReference type="PIRSR" id="PIRSR000390-2"/>
    </source>
</evidence>
<dbReference type="InterPro" id="IPR015422">
    <property type="entry name" value="PyrdxlP-dep_Trfase_small"/>
</dbReference>
<dbReference type="InterPro" id="IPR015421">
    <property type="entry name" value="PyrdxlP-dep_Trfase_major"/>
</dbReference>
<dbReference type="PIRSF" id="PIRSF000390">
    <property type="entry name" value="PLP_StrS"/>
    <property type="match status" value="1"/>
</dbReference>
<dbReference type="Gene3D" id="3.40.640.10">
    <property type="entry name" value="Type I PLP-dependent aspartate aminotransferase-like (Major domain)"/>
    <property type="match status" value="1"/>
</dbReference>
<feature type="modified residue" description="N6-(pyridoxal phosphate)lysine" evidence="4">
    <location>
        <position position="186"/>
    </location>
</feature>
<feature type="active site" description="Proton acceptor" evidence="3">
    <location>
        <position position="186"/>
    </location>
</feature>
<comment type="similarity">
    <text evidence="2 5">Belongs to the DegT/DnrJ/EryC1 family.</text>
</comment>
<evidence type="ECO:0000256" key="3">
    <source>
        <dbReference type="PIRSR" id="PIRSR000390-1"/>
    </source>
</evidence>
<keyword evidence="6" id="KW-0808">Transferase</keyword>
<dbReference type="Gene3D" id="3.90.1150.10">
    <property type="entry name" value="Aspartate Aminotransferase, domain 1"/>
    <property type="match status" value="1"/>
</dbReference>
<comment type="caution">
    <text evidence="6">The sequence shown here is derived from an EMBL/GenBank/DDBJ whole genome shotgun (WGS) entry which is preliminary data.</text>
</comment>
<evidence type="ECO:0000256" key="2">
    <source>
        <dbReference type="ARBA" id="ARBA00037999"/>
    </source>
</evidence>
<keyword evidence="6" id="KW-0032">Aminotransferase</keyword>
<accession>A0A933I9V7</accession>
<dbReference type="PANTHER" id="PTHR30244:SF36">
    <property type="entry name" value="3-OXO-GLUCOSE-6-PHOSPHATE:GLUTAMATE AMINOTRANSFERASE"/>
    <property type="match status" value="1"/>
</dbReference>
<dbReference type="GO" id="GO:0030170">
    <property type="term" value="F:pyridoxal phosphate binding"/>
    <property type="evidence" value="ECO:0007669"/>
    <property type="project" value="TreeGrafter"/>
</dbReference>
<evidence type="ECO:0000256" key="5">
    <source>
        <dbReference type="RuleBase" id="RU004508"/>
    </source>
</evidence>
<dbReference type="GO" id="GO:0000271">
    <property type="term" value="P:polysaccharide biosynthetic process"/>
    <property type="evidence" value="ECO:0007669"/>
    <property type="project" value="TreeGrafter"/>
</dbReference>
<dbReference type="EMBL" id="JACQXR010000047">
    <property type="protein sequence ID" value="MBI4726374.1"/>
    <property type="molecule type" value="Genomic_DNA"/>
</dbReference>
<dbReference type="AlphaFoldDB" id="A0A933I9V7"/>
<dbReference type="GO" id="GO:0008483">
    <property type="term" value="F:transaminase activity"/>
    <property type="evidence" value="ECO:0007669"/>
    <property type="project" value="UniProtKB-KW"/>
</dbReference>
<organism evidence="6 7">
    <name type="scientific">candidate division TA06 bacterium</name>
    <dbReference type="NCBI Taxonomy" id="2250710"/>
    <lineage>
        <taxon>Bacteria</taxon>
        <taxon>Bacteria division TA06</taxon>
    </lineage>
</organism>
<keyword evidence="1 4" id="KW-0663">Pyridoxal phosphate</keyword>
<evidence type="ECO:0000313" key="7">
    <source>
        <dbReference type="Proteomes" id="UP000736328"/>
    </source>
</evidence>
<evidence type="ECO:0000313" key="6">
    <source>
        <dbReference type="EMBL" id="MBI4726374.1"/>
    </source>
</evidence>
<dbReference type="CDD" id="cd00616">
    <property type="entry name" value="AHBA_syn"/>
    <property type="match status" value="1"/>
</dbReference>
<proteinExistence type="inferred from homology"/>
<evidence type="ECO:0000256" key="1">
    <source>
        <dbReference type="ARBA" id="ARBA00022898"/>
    </source>
</evidence>
<name>A0A933I9V7_UNCT6</name>
<sequence>MKVAFADIKSTYTRLKPELDVAYARVMDSGRYILGEEVGAFEKEFASFCGAGHCVAVANGLEALELILKGYGLGQGHEVIVPANTCIATWLAVTNVGARPVPVEPDLKTFNIDPGRVEKATTSKTRAIMAVHLYGLPAEMDKLGEIAARRRILLIEDAAQAHGAGYRGRTAGNLGQAAAFSFYPTKNLGAFGDAGAVVTSDGQLAEKVRLLRNYGSPTKYQHLIPGGNSRMDPLQAAFLRVKLKHLEQWNRERRMAAASYQERLGGLKDLVLPQAPKDCEPCWHQYVVRTKHREKLKLSLEQAGIETMVHYPIPPHLSPAYSSLKYKTGDFPLTEEIADTALSLPMGLQLSSDAQDYVINEIIKALK</sequence>
<dbReference type="Pfam" id="PF01041">
    <property type="entry name" value="DegT_DnrJ_EryC1"/>
    <property type="match status" value="1"/>
</dbReference>
<dbReference type="InterPro" id="IPR015424">
    <property type="entry name" value="PyrdxlP-dep_Trfase"/>
</dbReference>
<dbReference type="PANTHER" id="PTHR30244">
    <property type="entry name" value="TRANSAMINASE"/>
    <property type="match status" value="1"/>
</dbReference>
<dbReference type="SUPFAM" id="SSF53383">
    <property type="entry name" value="PLP-dependent transferases"/>
    <property type="match status" value="1"/>
</dbReference>
<dbReference type="Proteomes" id="UP000736328">
    <property type="component" value="Unassembled WGS sequence"/>
</dbReference>
<protein>
    <submittedName>
        <fullName evidence="6">DegT/DnrJ/EryC1/StrS family aminotransferase</fullName>
    </submittedName>
</protein>
<reference evidence="6" key="1">
    <citation type="submission" date="2020-07" db="EMBL/GenBank/DDBJ databases">
        <title>Huge and variable diversity of episymbiotic CPR bacteria and DPANN archaea in groundwater ecosystems.</title>
        <authorList>
            <person name="He C.Y."/>
            <person name="Keren R."/>
            <person name="Whittaker M."/>
            <person name="Farag I.F."/>
            <person name="Doudna J."/>
            <person name="Cate J.H.D."/>
            <person name="Banfield J.F."/>
        </authorList>
    </citation>
    <scope>NUCLEOTIDE SEQUENCE</scope>
    <source>
        <strain evidence="6">NC_groundwater_1520_Pr4_B-0.1um_53_5</strain>
    </source>
</reference>